<reference evidence="3 4" key="2">
    <citation type="journal article" date="2016" name="Environ. Microbiol. Rep.">
        <title>Metagenomic evidence for the presence of phototrophic Gemmatimonadetes bacteria in diverse environments.</title>
        <authorList>
            <person name="Zeng Y."/>
            <person name="Baumbach J."/>
            <person name="Barbosa E.G."/>
            <person name="Azevedo V."/>
            <person name="Zhang C."/>
            <person name="Koblizek M."/>
        </authorList>
    </citation>
    <scope>NUCLEOTIDE SEQUENCE [LARGE SCALE GENOMIC DNA]</scope>
    <source>
        <strain evidence="3 4">AP64</strain>
    </source>
</reference>
<protein>
    <recommendedName>
        <fullName evidence="2">Response regulatory domain-containing protein</fullName>
    </recommendedName>
</protein>
<proteinExistence type="predicted"/>
<dbReference type="GO" id="GO:0000160">
    <property type="term" value="P:phosphorelay signal transduction system"/>
    <property type="evidence" value="ECO:0007669"/>
    <property type="project" value="InterPro"/>
</dbReference>
<dbReference type="OrthoDB" id="9790669at2"/>
<dbReference type="PANTHER" id="PTHR43228">
    <property type="entry name" value="TWO-COMPONENT RESPONSE REGULATOR"/>
    <property type="match status" value="1"/>
</dbReference>
<dbReference type="EMBL" id="CP011454">
    <property type="protein sequence ID" value="AMW05851.1"/>
    <property type="molecule type" value="Genomic_DNA"/>
</dbReference>
<dbReference type="AlphaFoldDB" id="A0A143BN17"/>
<dbReference type="Proteomes" id="UP000076404">
    <property type="component" value="Chromosome"/>
</dbReference>
<feature type="modified residue" description="4-aspartylphosphate" evidence="1">
    <location>
        <position position="53"/>
    </location>
</feature>
<evidence type="ECO:0000256" key="1">
    <source>
        <dbReference type="PROSITE-ProRule" id="PRU00169"/>
    </source>
</evidence>
<evidence type="ECO:0000259" key="2">
    <source>
        <dbReference type="PROSITE" id="PS50110"/>
    </source>
</evidence>
<name>A0A143BN17_9BACT</name>
<dbReference type="Gene3D" id="3.40.50.2300">
    <property type="match status" value="1"/>
</dbReference>
<dbReference type="PANTHER" id="PTHR43228:SF1">
    <property type="entry name" value="TWO-COMPONENT RESPONSE REGULATOR ARR22"/>
    <property type="match status" value="1"/>
</dbReference>
<dbReference type="eggNOG" id="COG3706">
    <property type="taxonomic scope" value="Bacteria"/>
</dbReference>
<evidence type="ECO:0000313" key="3">
    <source>
        <dbReference type="EMBL" id="AMW05851.1"/>
    </source>
</evidence>
<organism evidence="3 4">
    <name type="scientific">Gemmatimonas phototrophica</name>
    <dbReference type="NCBI Taxonomy" id="1379270"/>
    <lineage>
        <taxon>Bacteria</taxon>
        <taxon>Pseudomonadati</taxon>
        <taxon>Gemmatimonadota</taxon>
        <taxon>Gemmatimonadia</taxon>
        <taxon>Gemmatimonadales</taxon>
        <taxon>Gemmatimonadaceae</taxon>
        <taxon>Gemmatimonas</taxon>
    </lineage>
</organism>
<reference evidence="3 4" key="1">
    <citation type="journal article" date="2014" name="Proc. Natl. Acad. Sci. U.S.A.">
        <title>Functional type 2 photosynthetic reaction centers found in the rare bacterial phylum Gemmatimonadetes.</title>
        <authorList>
            <person name="Zeng Y."/>
            <person name="Feng F."/>
            <person name="Medova H."/>
            <person name="Dean J."/>
            <person name="Koblizek M."/>
        </authorList>
    </citation>
    <scope>NUCLEOTIDE SEQUENCE [LARGE SCALE GENOMIC DNA]</scope>
    <source>
        <strain evidence="3 4">AP64</strain>
    </source>
</reference>
<sequence length="122" mass="13215">MKHILVVDDSPTIRKAIRRILEQLGHVVEEVGDGQEAITRLEGGGRFDAILCDIDMPVMDGLAFLGELPKHPRISAPPIIMCTTHTSFDKISLALTLGASEYIMKPFDADIIGSKLDACGVS</sequence>
<gene>
    <name evidence="3" type="ORF">GEMMAAP_15750</name>
</gene>
<feature type="domain" description="Response regulatory" evidence="2">
    <location>
        <begin position="3"/>
        <end position="120"/>
    </location>
</feature>
<evidence type="ECO:0000313" key="4">
    <source>
        <dbReference type="Proteomes" id="UP000076404"/>
    </source>
</evidence>
<dbReference type="PROSITE" id="PS50110">
    <property type="entry name" value="RESPONSE_REGULATORY"/>
    <property type="match status" value="1"/>
</dbReference>
<keyword evidence="1" id="KW-0597">Phosphoprotein</keyword>
<dbReference type="InterPro" id="IPR001789">
    <property type="entry name" value="Sig_transdc_resp-reg_receiver"/>
</dbReference>
<dbReference type="SMART" id="SM00448">
    <property type="entry name" value="REC"/>
    <property type="match status" value="1"/>
</dbReference>
<dbReference type="KEGG" id="gph:GEMMAAP_15750"/>
<dbReference type="RefSeq" id="WP_026848429.1">
    <property type="nucleotide sequence ID" value="NZ_CP011454.1"/>
</dbReference>
<dbReference type="Pfam" id="PF00072">
    <property type="entry name" value="Response_reg"/>
    <property type="match status" value="1"/>
</dbReference>
<keyword evidence="4" id="KW-1185">Reference proteome</keyword>
<dbReference type="SUPFAM" id="SSF52172">
    <property type="entry name" value="CheY-like"/>
    <property type="match status" value="1"/>
</dbReference>
<accession>A0A143BN17</accession>
<dbReference type="InterPro" id="IPR011006">
    <property type="entry name" value="CheY-like_superfamily"/>
</dbReference>
<dbReference type="InterPro" id="IPR052048">
    <property type="entry name" value="ST_Response_Regulator"/>
</dbReference>
<dbReference type="STRING" id="1379270.GEMMAAP_15750"/>